<reference evidence="1 2" key="1">
    <citation type="submission" date="2022-10" db="EMBL/GenBank/DDBJ databases">
        <title>Luteolibacter arcticus strain CCTCC AB 2014275, whole genome shotgun sequencing project.</title>
        <authorList>
            <person name="Zhao G."/>
            <person name="Shen L."/>
        </authorList>
    </citation>
    <scope>NUCLEOTIDE SEQUENCE [LARGE SCALE GENOMIC DNA]</scope>
    <source>
        <strain evidence="1 2">CCTCC AB 2014275</strain>
    </source>
</reference>
<dbReference type="Gene3D" id="2.30.320.10">
    <property type="entry name" value="YwqG-like"/>
    <property type="match status" value="1"/>
</dbReference>
<dbReference type="PANTHER" id="PTHR36436">
    <property type="entry name" value="SLL5081 PROTEIN"/>
    <property type="match status" value="1"/>
</dbReference>
<protein>
    <submittedName>
        <fullName evidence="1">YwqG family protein</fullName>
    </submittedName>
</protein>
<evidence type="ECO:0000313" key="2">
    <source>
        <dbReference type="Proteomes" id="UP001320876"/>
    </source>
</evidence>
<dbReference type="InterPro" id="IPR035948">
    <property type="entry name" value="YwqG-like_sf"/>
</dbReference>
<organism evidence="1 2">
    <name type="scientific">Luteolibacter arcticus</name>
    <dbReference type="NCBI Taxonomy" id="1581411"/>
    <lineage>
        <taxon>Bacteria</taxon>
        <taxon>Pseudomonadati</taxon>
        <taxon>Verrucomicrobiota</taxon>
        <taxon>Verrucomicrobiia</taxon>
        <taxon>Verrucomicrobiales</taxon>
        <taxon>Verrucomicrobiaceae</taxon>
        <taxon>Luteolibacter</taxon>
    </lineage>
</organism>
<name>A0ABT3GDS7_9BACT</name>
<dbReference type="Pfam" id="PF09234">
    <property type="entry name" value="DUF1963"/>
    <property type="match status" value="1"/>
</dbReference>
<dbReference type="InterPro" id="IPR015315">
    <property type="entry name" value="DUF1963"/>
</dbReference>
<dbReference type="Proteomes" id="UP001320876">
    <property type="component" value="Unassembled WGS sequence"/>
</dbReference>
<sequence>MPFKHSFEFRDLAPGENPLTKFGGQPNWLDEPQWPLSRELGTPMRFICQIEMPRALFPAGTGDIPAHRDALVQSHLDLFPAGPRKIAYLFVTDSEELLAATSEPYGGENAVILQTSGTTDAPFLSVATGPTLQPRAGAEQMEKLQEVEFGIAAWEGEDPAFLTDSEILELPDEDQESYLSQSGGHKIGGIPGFVQAEQFPDDLRTWHLLLQFDTTEVPFHIDFGDNGVGYLFIDSNATEGRFLWQCT</sequence>
<dbReference type="SUPFAM" id="SSF103032">
    <property type="entry name" value="Hypothetical protein YwqG"/>
    <property type="match status" value="1"/>
</dbReference>
<keyword evidence="2" id="KW-1185">Reference proteome</keyword>
<comment type="caution">
    <text evidence="1">The sequence shown here is derived from an EMBL/GenBank/DDBJ whole genome shotgun (WGS) entry which is preliminary data.</text>
</comment>
<dbReference type="PANTHER" id="PTHR36436:SF6">
    <property type="entry name" value="SLL5081 PROTEIN"/>
    <property type="match status" value="1"/>
</dbReference>
<dbReference type="EMBL" id="JAPDDT010000001">
    <property type="protein sequence ID" value="MCW1921777.1"/>
    <property type="molecule type" value="Genomic_DNA"/>
</dbReference>
<gene>
    <name evidence="1" type="ORF">OKA05_04380</name>
</gene>
<proteinExistence type="predicted"/>
<accession>A0ABT3GDS7</accession>
<evidence type="ECO:0000313" key="1">
    <source>
        <dbReference type="EMBL" id="MCW1921777.1"/>
    </source>
</evidence>